<sequence>MISEKWSRLTLIPNLTNLGPQFPIVVDSPPGQLPVITLTRLPHRGGWLTIPGRRNVNERASIRRESRCNAKSSKNTGKWTANTTGIGGHLCGKALSDDPGKLTCPRGALSALEYKLREGPRLNITWIYLVGLQKAMRFKCQGDITGKLTHFRFPALDKILSSRPEVELRPRTRVPVPDMIGRARIGLRTLALLKLHFHRGAQPRYHLERAKSPGPAVTHGVREYNGQGPLFEIDPAGRGVVEDLETSHNAGVLRQDAVQRNNERREHTIQRVSIFEHFERLTLAADISKLDMAKSKIEEMNRESLVLME</sequence>
<organism evidence="1 2">
    <name type="scientific">Mycena alexandri</name>
    <dbReference type="NCBI Taxonomy" id="1745969"/>
    <lineage>
        <taxon>Eukaryota</taxon>
        <taxon>Fungi</taxon>
        <taxon>Dikarya</taxon>
        <taxon>Basidiomycota</taxon>
        <taxon>Agaricomycotina</taxon>
        <taxon>Agaricomycetes</taxon>
        <taxon>Agaricomycetidae</taxon>
        <taxon>Agaricales</taxon>
        <taxon>Marasmiineae</taxon>
        <taxon>Mycenaceae</taxon>
        <taxon>Mycena</taxon>
    </lineage>
</organism>
<gene>
    <name evidence="1" type="ORF">C8F04DRAFT_1186569</name>
</gene>
<dbReference type="AlphaFoldDB" id="A0AAD6SNH7"/>
<evidence type="ECO:0000313" key="2">
    <source>
        <dbReference type="Proteomes" id="UP001218188"/>
    </source>
</evidence>
<accession>A0AAD6SNH7</accession>
<dbReference type="Proteomes" id="UP001218188">
    <property type="component" value="Unassembled WGS sequence"/>
</dbReference>
<name>A0AAD6SNH7_9AGAR</name>
<evidence type="ECO:0000313" key="1">
    <source>
        <dbReference type="EMBL" id="KAJ7030720.1"/>
    </source>
</evidence>
<reference evidence="1" key="1">
    <citation type="submission" date="2023-03" db="EMBL/GenBank/DDBJ databases">
        <title>Massive genome expansion in bonnet fungi (Mycena s.s.) driven by repeated elements and novel gene families across ecological guilds.</title>
        <authorList>
            <consortium name="Lawrence Berkeley National Laboratory"/>
            <person name="Harder C.B."/>
            <person name="Miyauchi S."/>
            <person name="Viragh M."/>
            <person name="Kuo A."/>
            <person name="Thoen E."/>
            <person name="Andreopoulos B."/>
            <person name="Lu D."/>
            <person name="Skrede I."/>
            <person name="Drula E."/>
            <person name="Henrissat B."/>
            <person name="Morin E."/>
            <person name="Kohler A."/>
            <person name="Barry K."/>
            <person name="LaButti K."/>
            <person name="Morin E."/>
            <person name="Salamov A."/>
            <person name="Lipzen A."/>
            <person name="Mereny Z."/>
            <person name="Hegedus B."/>
            <person name="Baldrian P."/>
            <person name="Stursova M."/>
            <person name="Weitz H."/>
            <person name="Taylor A."/>
            <person name="Grigoriev I.V."/>
            <person name="Nagy L.G."/>
            <person name="Martin F."/>
            <person name="Kauserud H."/>
        </authorList>
    </citation>
    <scope>NUCLEOTIDE SEQUENCE</scope>
    <source>
        <strain evidence="1">CBHHK200</strain>
    </source>
</reference>
<keyword evidence="2" id="KW-1185">Reference proteome</keyword>
<dbReference type="EMBL" id="JARJCM010000088">
    <property type="protein sequence ID" value="KAJ7030720.1"/>
    <property type="molecule type" value="Genomic_DNA"/>
</dbReference>
<proteinExistence type="predicted"/>
<comment type="caution">
    <text evidence="1">The sequence shown here is derived from an EMBL/GenBank/DDBJ whole genome shotgun (WGS) entry which is preliminary data.</text>
</comment>
<protein>
    <submittedName>
        <fullName evidence="1">Uncharacterized protein</fullName>
    </submittedName>
</protein>